<organism evidence="2 3">
    <name type="scientific">Croceicoccus esteveae</name>
    <dbReference type="NCBI Taxonomy" id="3075597"/>
    <lineage>
        <taxon>Bacteria</taxon>
        <taxon>Pseudomonadati</taxon>
        <taxon>Pseudomonadota</taxon>
        <taxon>Alphaproteobacteria</taxon>
        <taxon>Sphingomonadales</taxon>
        <taxon>Erythrobacteraceae</taxon>
        <taxon>Croceicoccus</taxon>
    </lineage>
</organism>
<dbReference type="Pfam" id="PF02515">
    <property type="entry name" value="CoA_transf_3"/>
    <property type="match status" value="1"/>
</dbReference>
<evidence type="ECO:0000313" key="3">
    <source>
        <dbReference type="Proteomes" id="UP001259803"/>
    </source>
</evidence>
<gene>
    <name evidence="2" type="ORF">RM533_03230</name>
</gene>
<accession>A0ABU2ZG44</accession>
<keyword evidence="1 2" id="KW-0808">Transferase</keyword>
<protein>
    <submittedName>
        <fullName evidence="2">CoA transferase</fullName>
    </submittedName>
</protein>
<name>A0ABU2ZG44_9SPHN</name>
<proteinExistence type="predicted"/>
<dbReference type="Proteomes" id="UP001259803">
    <property type="component" value="Unassembled WGS sequence"/>
</dbReference>
<dbReference type="InterPro" id="IPR003673">
    <property type="entry name" value="CoA-Trfase_fam_III"/>
</dbReference>
<dbReference type="PANTHER" id="PTHR48228:SF6">
    <property type="entry name" value="L-CARNITINE COA-TRANSFERASE"/>
    <property type="match status" value="1"/>
</dbReference>
<reference evidence="2 3" key="1">
    <citation type="submission" date="2023-09" db="EMBL/GenBank/DDBJ databases">
        <authorList>
            <person name="Rey-Velasco X."/>
        </authorList>
    </citation>
    <scope>NUCLEOTIDE SEQUENCE [LARGE SCALE GENOMIC DNA]</scope>
    <source>
        <strain evidence="2 3">F390</strain>
    </source>
</reference>
<dbReference type="InterPro" id="IPR023606">
    <property type="entry name" value="CoA-Trfase_III_dom_1_sf"/>
</dbReference>
<comment type="caution">
    <text evidence="2">The sequence shown here is derived from an EMBL/GenBank/DDBJ whole genome shotgun (WGS) entry which is preliminary data.</text>
</comment>
<dbReference type="Gene3D" id="3.40.50.10540">
    <property type="entry name" value="Crotonobetainyl-coa:carnitine coa-transferase, domain 1"/>
    <property type="match status" value="1"/>
</dbReference>
<dbReference type="GO" id="GO:0016740">
    <property type="term" value="F:transferase activity"/>
    <property type="evidence" value="ECO:0007669"/>
    <property type="project" value="UniProtKB-KW"/>
</dbReference>
<sequence>MSDHPALAWRRAGLMEVTGHRAGDPLVFPADLTGAADRMIDALRLMAPDRCCLPQSGAALLGERARLLCLERNGRQSANGSCHLFRAKGGWIAVNLARPDDMDMMPAWLQQEAGSQEQIAAAIAVQDPCKLEARGREMGLPVACPGTPADMPADRLPPTRYGNKDEARRPPLVVDLSTLWAGPLAGSLLAMMGADVVKVESQGRPDAARSGNAAFFDLLNAAKKSISLDFSTISGRDALLKLIEAADIVIESARPRALEQLGIFAEQILQKHPGKVWLAISAYGRQGAAANWVGFGDDAAMAAGSGWAMHSAWQEMLFAGDAIADPLAGLSGACAAWQSWRQGGGELLSVSLAGTIATILRDDEPAGDRTRAEQWQALAIADTEPLYPLRDAPCRAAPVGQDTHAVMSALLASAC</sequence>
<dbReference type="RefSeq" id="WP_311339778.1">
    <property type="nucleotide sequence ID" value="NZ_JAVRHS010000002.1"/>
</dbReference>
<evidence type="ECO:0000313" key="2">
    <source>
        <dbReference type="EMBL" id="MDT0575196.1"/>
    </source>
</evidence>
<dbReference type="SUPFAM" id="SSF89796">
    <property type="entry name" value="CoA-transferase family III (CaiB/BaiF)"/>
    <property type="match status" value="1"/>
</dbReference>
<evidence type="ECO:0000256" key="1">
    <source>
        <dbReference type="ARBA" id="ARBA00022679"/>
    </source>
</evidence>
<dbReference type="InterPro" id="IPR050509">
    <property type="entry name" value="CoA-transferase_III"/>
</dbReference>
<keyword evidence="3" id="KW-1185">Reference proteome</keyword>
<dbReference type="PANTHER" id="PTHR48228">
    <property type="entry name" value="SUCCINYL-COA--D-CITRAMALATE COA-TRANSFERASE"/>
    <property type="match status" value="1"/>
</dbReference>
<dbReference type="EMBL" id="JAVRHS010000002">
    <property type="protein sequence ID" value="MDT0575196.1"/>
    <property type="molecule type" value="Genomic_DNA"/>
</dbReference>